<evidence type="ECO:0000313" key="3">
    <source>
        <dbReference type="Proteomes" id="UP000032431"/>
    </source>
</evidence>
<dbReference type="Proteomes" id="UP000032431">
    <property type="component" value="Chromosome I"/>
</dbReference>
<keyword evidence="1" id="KW-1133">Transmembrane helix</keyword>
<dbReference type="PATRIC" id="fig|29343.3.peg.2085"/>
<gene>
    <name evidence="2" type="ORF">CCDG5_1982</name>
</gene>
<name>A0A078KV99_9FIRM</name>
<accession>A0A078KV99</accession>
<dbReference type="SUPFAM" id="SSF103473">
    <property type="entry name" value="MFS general substrate transporter"/>
    <property type="match status" value="1"/>
</dbReference>
<keyword evidence="1" id="KW-0472">Membrane</keyword>
<proteinExistence type="predicted"/>
<dbReference type="PANTHER" id="PTHR11328:SF24">
    <property type="entry name" value="MAJOR FACILITATOR SUPERFAMILY (MFS) PROFILE DOMAIN-CONTAINING PROTEIN"/>
    <property type="match status" value="1"/>
</dbReference>
<dbReference type="Gene3D" id="1.20.1250.20">
    <property type="entry name" value="MFS general substrate transporter like domains"/>
    <property type="match status" value="1"/>
</dbReference>
<dbReference type="GO" id="GO:0008643">
    <property type="term" value="P:carbohydrate transport"/>
    <property type="evidence" value="ECO:0007669"/>
    <property type="project" value="InterPro"/>
</dbReference>
<feature type="transmembrane region" description="Helical" evidence="1">
    <location>
        <begin position="79"/>
        <end position="96"/>
    </location>
</feature>
<reference evidence="3" key="1">
    <citation type="submission" date="2014-07" db="EMBL/GenBank/DDBJ databases">
        <authorList>
            <person name="Wibberg D."/>
        </authorList>
    </citation>
    <scope>NUCLEOTIDE SEQUENCE [LARGE SCALE GENOMIC DNA]</scope>
    <source>
        <strain evidence="3">DG5</strain>
    </source>
</reference>
<dbReference type="Pfam" id="PF13347">
    <property type="entry name" value="MFS_2"/>
    <property type="match status" value="1"/>
</dbReference>
<feature type="transmembrane region" description="Helical" evidence="1">
    <location>
        <begin position="12"/>
        <end position="31"/>
    </location>
</feature>
<dbReference type="AlphaFoldDB" id="A0A078KV99"/>
<dbReference type="STRING" id="29343.CCDG5_1982"/>
<dbReference type="InterPro" id="IPR039672">
    <property type="entry name" value="MFS_2"/>
</dbReference>
<keyword evidence="3" id="KW-1185">Reference proteome</keyword>
<dbReference type="PANTHER" id="PTHR11328">
    <property type="entry name" value="MAJOR FACILITATOR SUPERFAMILY DOMAIN-CONTAINING PROTEIN"/>
    <property type="match status" value="1"/>
</dbReference>
<organism evidence="2 3">
    <name type="scientific">[Clostridium] cellulosi</name>
    <dbReference type="NCBI Taxonomy" id="29343"/>
    <lineage>
        <taxon>Bacteria</taxon>
        <taxon>Bacillati</taxon>
        <taxon>Bacillota</taxon>
        <taxon>Clostridia</taxon>
        <taxon>Eubacteriales</taxon>
        <taxon>Oscillospiraceae</taxon>
        <taxon>Oscillospiraceae incertae sedis</taxon>
    </lineage>
</organism>
<feature type="transmembrane region" description="Helical" evidence="1">
    <location>
        <begin position="43"/>
        <end position="67"/>
    </location>
</feature>
<feature type="transmembrane region" description="Helical" evidence="1">
    <location>
        <begin position="108"/>
        <end position="131"/>
    </location>
</feature>
<dbReference type="GO" id="GO:0015293">
    <property type="term" value="F:symporter activity"/>
    <property type="evidence" value="ECO:0007669"/>
    <property type="project" value="InterPro"/>
</dbReference>
<dbReference type="InterPro" id="IPR036259">
    <property type="entry name" value="MFS_trans_sf"/>
</dbReference>
<dbReference type="HOGENOM" id="CLU_027408_3_2_9"/>
<sequence length="165" mass="18988">MENIRLTEKISYGFGDLASNLGYAVICWYMTYYYTNIVKLDTAIVGVVMLTAMLADSIMDVVMGIAVDRTKTRFGKARPWILWMFAPFSVMLAMMLSVPEWNNAGKTIYVFATYLLFNLCYSAINIPYGILNTLLTRDQYQRSVINIFRMFMAYGVPARQRARCR</sequence>
<dbReference type="GO" id="GO:0005886">
    <property type="term" value="C:plasma membrane"/>
    <property type="evidence" value="ECO:0007669"/>
    <property type="project" value="TreeGrafter"/>
</dbReference>
<evidence type="ECO:0000256" key="1">
    <source>
        <dbReference type="SAM" id="Phobius"/>
    </source>
</evidence>
<dbReference type="EMBL" id="LM995447">
    <property type="protein sequence ID" value="CDZ25074.1"/>
    <property type="molecule type" value="Genomic_DNA"/>
</dbReference>
<protein>
    <submittedName>
        <fullName evidence="2">Putative membrane protein</fullName>
    </submittedName>
</protein>
<dbReference type="OrthoDB" id="9764596at2"/>
<dbReference type="KEGG" id="ccel:CCDG5_1982"/>
<keyword evidence="1" id="KW-0812">Transmembrane</keyword>
<evidence type="ECO:0000313" key="2">
    <source>
        <dbReference type="EMBL" id="CDZ25074.1"/>
    </source>
</evidence>